<dbReference type="OrthoDB" id="75869at2759"/>
<keyword evidence="1" id="KW-0802">TPR repeat</keyword>
<dbReference type="Gene3D" id="3.30.40.10">
    <property type="entry name" value="Zinc/RING finger domain, C3HC4 (zinc finger)"/>
    <property type="match status" value="1"/>
</dbReference>
<accession>A0A1V9Z0N6</accession>
<evidence type="ECO:0000313" key="4">
    <source>
        <dbReference type="Proteomes" id="UP000243579"/>
    </source>
</evidence>
<dbReference type="Proteomes" id="UP000243579">
    <property type="component" value="Unassembled WGS sequence"/>
</dbReference>
<dbReference type="PROSITE" id="PS50005">
    <property type="entry name" value="TPR"/>
    <property type="match status" value="1"/>
</dbReference>
<reference evidence="3 4" key="1">
    <citation type="journal article" date="2014" name="Genome Biol. Evol.">
        <title>The secreted proteins of Achlya hypogyna and Thraustotheca clavata identify the ancestral oomycete secretome and reveal gene acquisitions by horizontal gene transfer.</title>
        <authorList>
            <person name="Misner I."/>
            <person name="Blouin N."/>
            <person name="Leonard G."/>
            <person name="Richards T.A."/>
            <person name="Lane C.E."/>
        </authorList>
    </citation>
    <scope>NUCLEOTIDE SEQUENCE [LARGE SCALE GENOMIC DNA]</scope>
    <source>
        <strain evidence="3 4">ATCC 48635</strain>
    </source>
</reference>
<feature type="repeat" description="TPR" evidence="1">
    <location>
        <begin position="695"/>
        <end position="728"/>
    </location>
</feature>
<gene>
    <name evidence="3" type="ORF">ACHHYP_04550</name>
</gene>
<dbReference type="InterPro" id="IPR013083">
    <property type="entry name" value="Znf_RING/FYVE/PHD"/>
</dbReference>
<evidence type="ECO:0000256" key="2">
    <source>
        <dbReference type="SAM" id="MobiDB-lite"/>
    </source>
</evidence>
<organism evidence="3 4">
    <name type="scientific">Achlya hypogyna</name>
    <name type="common">Oomycete</name>
    <name type="synonym">Protoachlya hypogyna</name>
    <dbReference type="NCBI Taxonomy" id="1202772"/>
    <lineage>
        <taxon>Eukaryota</taxon>
        <taxon>Sar</taxon>
        <taxon>Stramenopiles</taxon>
        <taxon>Oomycota</taxon>
        <taxon>Saprolegniomycetes</taxon>
        <taxon>Saprolegniales</taxon>
        <taxon>Achlyaceae</taxon>
        <taxon>Achlya</taxon>
    </lineage>
</organism>
<feature type="region of interest" description="Disordered" evidence="2">
    <location>
        <begin position="196"/>
        <end position="218"/>
    </location>
</feature>
<dbReference type="EMBL" id="JNBR01000515">
    <property type="protein sequence ID" value="OQR91588.1"/>
    <property type="molecule type" value="Genomic_DNA"/>
</dbReference>
<dbReference type="Gene3D" id="1.20.5.190">
    <property type="match status" value="1"/>
</dbReference>
<dbReference type="SMART" id="SM00028">
    <property type="entry name" value="TPR"/>
    <property type="match status" value="3"/>
</dbReference>
<feature type="region of interest" description="Disordered" evidence="2">
    <location>
        <begin position="94"/>
        <end position="128"/>
    </location>
</feature>
<dbReference type="AlphaFoldDB" id="A0A1V9Z0N6"/>
<dbReference type="SMART" id="SM00015">
    <property type="entry name" value="IQ"/>
    <property type="match status" value="3"/>
</dbReference>
<keyword evidence="4" id="KW-1185">Reference proteome</keyword>
<dbReference type="PROSITE" id="PS50096">
    <property type="entry name" value="IQ"/>
    <property type="match status" value="2"/>
</dbReference>
<dbReference type="SUPFAM" id="SSF57903">
    <property type="entry name" value="FYVE/PHD zinc finger"/>
    <property type="match status" value="1"/>
</dbReference>
<proteinExistence type="predicted"/>
<dbReference type="InterPro" id="IPR000048">
    <property type="entry name" value="IQ_motif_EF-hand-BS"/>
</dbReference>
<dbReference type="Pfam" id="PF13432">
    <property type="entry name" value="TPR_16"/>
    <property type="match status" value="1"/>
</dbReference>
<name>A0A1V9Z0N6_ACHHY</name>
<dbReference type="InterPro" id="IPR011011">
    <property type="entry name" value="Znf_FYVE_PHD"/>
</dbReference>
<dbReference type="STRING" id="1202772.A0A1V9Z0N6"/>
<sequence>MLPRVALDELEAPRRDQRAPCQQCHSDVNAKLLVHCPQCALRRHTYCFRPPLLGNPSWRNPGWRCPRCTAASPPQAAAPLDTPLSSLEFAKRRALPLPKTRKPAPTSPTLAAQLSAPPPRAIPTLEGRAAGRLRRVALAWLRYRRQHAPSPVPRPQGWHRRLEGRATRSVMHELTLEEEARLGDWRLKYVEAPENDDMYRPRGATPPAPAPEVAEDVEETPPECVPAPEVAVPSQPVTAALAHNLLVAGAKGDAVKRRKQQRHVELIQASRESQMARRLQRWVRRWLGAAEVARRKAQAATVIAYNVRAYLDRVHRRAAKASAVRLLQAQRAKDAKAELHRARQRERARRRIGRFCVTVALPVVQLRRHSAVRLQATWRRFHCRKAYLANPRQRGALRIQTKWRQHRAKRIVYGLRHAKARCVLSRFVQRWHVRRLLRTEKKRLALLTAARALGVIDFDAATATPAELFTKLGFYYFNRRDHWIAAACFDRAVRNGGPADCAMALAMAASHHATWYQSCDDYNLVKAYELYKAGLALDVHRRDPHAMYDFALVLVERREYSVALELLGHVLSLYPTFELAATALLWTGVVLLHLHRADESLRCFSQLLDAPPPPFSAADATVLCALSYHAAGRAAEGKTGLATALALARTAARQKKLSSTEMLVDLGRRALQSGQYLLAYEVFFYGLRRAKHPSSEAWLLFAETLRHVGELADARQALDAAVGLDPTNSRAITALAQWPPATDAFSSEFLATSDVARLQSLASASLG</sequence>
<evidence type="ECO:0000256" key="1">
    <source>
        <dbReference type="PROSITE-ProRule" id="PRU00339"/>
    </source>
</evidence>
<dbReference type="Pfam" id="PF13428">
    <property type="entry name" value="TPR_14"/>
    <property type="match status" value="1"/>
</dbReference>
<dbReference type="InterPro" id="IPR019734">
    <property type="entry name" value="TPR_rpt"/>
</dbReference>
<comment type="caution">
    <text evidence="3">The sequence shown here is derived from an EMBL/GenBank/DDBJ whole genome shotgun (WGS) entry which is preliminary data.</text>
</comment>
<dbReference type="Gene3D" id="1.25.40.10">
    <property type="entry name" value="Tetratricopeptide repeat domain"/>
    <property type="match status" value="2"/>
</dbReference>
<dbReference type="SUPFAM" id="SSF48452">
    <property type="entry name" value="TPR-like"/>
    <property type="match status" value="1"/>
</dbReference>
<evidence type="ECO:0000313" key="3">
    <source>
        <dbReference type="EMBL" id="OQR91588.1"/>
    </source>
</evidence>
<protein>
    <submittedName>
        <fullName evidence="3">Uncharacterized protein</fullName>
    </submittedName>
</protein>
<dbReference type="InterPro" id="IPR011990">
    <property type="entry name" value="TPR-like_helical_dom_sf"/>
</dbReference>